<dbReference type="EMBL" id="CAGKOT010000051">
    <property type="protein sequence ID" value="CAB5384280.1"/>
    <property type="molecule type" value="Genomic_DNA"/>
</dbReference>
<dbReference type="Proteomes" id="UP000684084">
    <property type="component" value="Unassembled WGS sequence"/>
</dbReference>
<gene>
    <name evidence="1" type="ORF">CHRIB12_LOCUS18789</name>
</gene>
<name>A0A915ZRF1_9GLOM</name>
<protein>
    <submittedName>
        <fullName evidence="1">Uncharacterized protein</fullName>
    </submittedName>
</protein>
<evidence type="ECO:0000313" key="1">
    <source>
        <dbReference type="EMBL" id="CAB5384280.1"/>
    </source>
</evidence>
<comment type="caution">
    <text evidence="1">The sequence shown here is derived from an EMBL/GenBank/DDBJ whole genome shotgun (WGS) entry which is preliminary data.</text>
</comment>
<evidence type="ECO:0000313" key="2">
    <source>
        <dbReference type="Proteomes" id="UP000684084"/>
    </source>
</evidence>
<proteinExistence type="predicted"/>
<dbReference type="OrthoDB" id="2343366at2759"/>
<dbReference type="AlphaFoldDB" id="A0A915ZRF1"/>
<organism evidence="1 2">
    <name type="scientific">Rhizophagus irregularis</name>
    <dbReference type="NCBI Taxonomy" id="588596"/>
    <lineage>
        <taxon>Eukaryota</taxon>
        <taxon>Fungi</taxon>
        <taxon>Fungi incertae sedis</taxon>
        <taxon>Mucoromycota</taxon>
        <taxon>Glomeromycotina</taxon>
        <taxon>Glomeromycetes</taxon>
        <taxon>Glomerales</taxon>
        <taxon>Glomeraceae</taxon>
        <taxon>Rhizophagus</taxon>
    </lineage>
</organism>
<accession>A0A915ZRF1</accession>
<reference evidence="1" key="1">
    <citation type="submission" date="2020-05" db="EMBL/GenBank/DDBJ databases">
        <authorList>
            <person name="Rincon C."/>
            <person name="Sanders R I."/>
            <person name="Robbins C."/>
            <person name="Chaturvedi A."/>
        </authorList>
    </citation>
    <scope>NUCLEOTIDE SEQUENCE</scope>
    <source>
        <strain evidence="1">CHB12</strain>
    </source>
</reference>
<sequence length="701" mass="83228">MINKQTNIFVILSLEDMGDSFIHVNPLTAPSHISKLYRLLDLRNDEGSNGIVDKIIISKEYLRKLCNDMVPSSFKSISEINYTELNSISFRLIGCYGNRNLIAKFLLNRNIIDQKLYDSLTTSRNMVNLHRYLTKLTDHQMCFMSYKDLENFNLNLENSYNNPDDDDYYDDDDDDDYRFEVKNSQKEKDDVKIDDGFKVNLPNKIKIEINNQMEDGVPLNPIVVESTTNQSFVTRQLIRKTWHIKNITSYISAEQFPDDLKTKSQDRYLRIDRNRMDIKALKLLVKHGLNMGELLVPLHEALSVAKMQNEMRKIQRKSAIDEDISIIQQMTSIKLRSFESNFDKRNIQESSLSQTNLGDTDFERIRTKYPEIENQIKEKIKINSKNWKKMKKRYNLTYTFIEDILEKANEAGENDDEITEYVANIFRNMFIDDETDLKKFLEKYTQQIQSKFNWILYDSKIDKAKRWVFGDPYINEAKQKTKDKSDEEFIQELINFELFKGYDDIKELVINNFFKEYNRWKKNDFLNNLQEILNNIRNNILLEDKLKREYEEEKKIIEKDMFDKICNEIEAKYKDGSMRLIVLDVKKSFACFMVEYDIEELQPNQLQITIYETALKEEDKLRIHENDSHIPCPILLSNMDQYGISFRIDFQNYNFKKISQFDNHENFIIAINEPKGFLAIYNTKEVKIIWTLCKYSTIAMV</sequence>